<keyword evidence="5" id="KW-1185">Reference proteome</keyword>
<sequence>MFVRVFRDLCRQTGYSNEHNVVRRCLHVTQQMEKNRDRRSFLASVPRIDEGTEGEKFVYIDSAITKKEDMFPDMNTSNMLFGGIKFSDIPICHIKSSKNNTILHVTKPSGERIMIRSCGMEGFKNTRKGTNIAAQATAIGLATRVLELGIHTVRVTIQGLGPGRMSSIKGLTMGGLKIISVTDDTPISWNPLRPRKQRKL</sequence>
<comment type="similarity">
    <text evidence="1">Belongs to the universal ribosomal protein uS11 family.</text>
</comment>
<organism evidence="4 5">
    <name type="scientific">Cinara cedri</name>
    <dbReference type="NCBI Taxonomy" id="506608"/>
    <lineage>
        <taxon>Eukaryota</taxon>
        <taxon>Metazoa</taxon>
        <taxon>Ecdysozoa</taxon>
        <taxon>Arthropoda</taxon>
        <taxon>Hexapoda</taxon>
        <taxon>Insecta</taxon>
        <taxon>Pterygota</taxon>
        <taxon>Neoptera</taxon>
        <taxon>Paraneoptera</taxon>
        <taxon>Hemiptera</taxon>
        <taxon>Sternorrhyncha</taxon>
        <taxon>Aphidomorpha</taxon>
        <taxon>Aphidoidea</taxon>
        <taxon>Aphididae</taxon>
        <taxon>Lachninae</taxon>
        <taxon>Cinara</taxon>
    </lineage>
</organism>
<gene>
    <name evidence="4" type="ORF">CINCED_3A022709</name>
</gene>
<dbReference type="InterPro" id="IPR036967">
    <property type="entry name" value="Ribosomal_uS11_sf"/>
</dbReference>
<dbReference type="GO" id="GO:0006412">
    <property type="term" value="P:translation"/>
    <property type="evidence" value="ECO:0007669"/>
    <property type="project" value="InterPro"/>
</dbReference>
<evidence type="ECO:0000256" key="1">
    <source>
        <dbReference type="ARBA" id="ARBA00006194"/>
    </source>
</evidence>
<dbReference type="OrthoDB" id="1654884at2759"/>
<protein>
    <submittedName>
        <fullName evidence="4">Ribosomal protein S11</fullName>
    </submittedName>
</protein>
<reference evidence="4 5" key="1">
    <citation type="submission" date="2019-08" db="EMBL/GenBank/DDBJ databases">
        <authorList>
            <person name="Alioto T."/>
            <person name="Alioto T."/>
            <person name="Gomez Garrido J."/>
        </authorList>
    </citation>
    <scope>NUCLEOTIDE SEQUENCE [LARGE SCALE GENOMIC DNA]</scope>
</reference>
<keyword evidence="3" id="KW-0687">Ribonucleoprotein</keyword>
<dbReference type="InterPro" id="IPR001971">
    <property type="entry name" value="Ribosomal_uS11"/>
</dbReference>
<dbReference type="Pfam" id="PF00411">
    <property type="entry name" value="Ribosomal_S11"/>
    <property type="match status" value="1"/>
</dbReference>
<evidence type="ECO:0000256" key="3">
    <source>
        <dbReference type="ARBA" id="ARBA00023274"/>
    </source>
</evidence>
<dbReference type="SUPFAM" id="SSF53137">
    <property type="entry name" value="Translational machinery components"/>
    <property type="match status" value="1"/>
</dbReference>
<keyword evidence="2 4" id="KW-0689">Ribosomal protein</keyword>
<dbReference type="GO" id="GO:0005840">
    <property type="term" value="C:ribosome"/>
    <property type="evidence" value="ECO:0007669"/>
    <property type="project" value="UniProtKB-KW"/>
</dbReference>
<dbReference type="GO" id="GO:0003735">
    <property type="term" value="F:structural constituent of ribosome"/>
    <property type="evidence" value="ECO:0007669"/>
    <property type="project" value="InterPro"/>
</dbReference>
<dbReference type="Proteomes" id="UP000325440">
    <property type="component" value="Unassembled WGS sequence"/>
</dbReference>
<dbReference type="EMBL" id="CABPRJ010001519">
    <property type="protein sequence ID" value="VVC38909.1"/>
    <property type="molecule type" value="Genomic_DNA"/>
</dbReference>
<name>A0A5E4N584_9HEMI</name>
<evidence type="ECO:0000313" key="5">
    <source>
        <dbReference type="Proteomes" id="UP000325440"/>
    </source>
</evidence>
<evidence type="ECO:0000313" key="4">
    <source>
        <dbReference type="EMBL" id="VVC38909.1"/>
    </source>
</evidence>
<proteinExistence type="inferred from homology"/>
<dbReference type="GO" id="GO:1990904">
    <property type="term" value="C:ribonucleoprotein complex"/>
    <property type="evidence" value="ECO:0007669"/>
    <property type="project" value="UniProtKB-KW"/>
</dbReference>
<dbReference type="Gene3D" id="3.30.420.80">
    <property type="entry name" value="Ribosomal protein S11"/>
    <property type="match status" value="1"/>
</dbReference>
<dbReference type="HAMAP" id="MF_01310">
    <property type="entry name" value="Ribosomal_uS11"/>
    <property type="match status" value="1"/>
</dbReference>
<dbReference type="PANTHER" id="PTHR11759">
    <property type="entry name" value="40S RIBOSOMAL PROTEIN S14/30S RIBOSOMAL PROTEIN S11"/>
    <property type="match status" value="1"/>
</dbReference>
<evidence type="ECO:0000256" key="2">
    <source>
        <dbReference type="ARBA" id="ARBA00022980"/>
    </source>
</evidence>
<dbReference type="AlphaFoldDB" id="A0A5E4N584"/>
<accession>A0A5E4N584</accession>